<dbReference type="PANTHER" id="PTHR46577:SF2">
    <property type="entry name" value="TRANSCRIPTIONAL REGULATORY PROTEIN"/>
    <property type="match status" value="1"/>
</dbReference>
<dbReference type="Pfam" id="PF06314">
    <property type="entry name" value="ADC"/>
    <property type="match status" value="1"/>
</dbReference>
<dbReference type="InterPro" id="IPR023375">
    <property type="entry name" value="ADC_dom_sf"/>
</dbReference>
<dbReference type="Gene3D" id="2.40.400.10">
    <property type="entry name" value="Acetoacetate decarboxylase-like"/>
    <property type="match status" value="1"/>
</dbReference>
<evidence type="ECO:0000313" key="4">
    <source>
        <dbReference type="Proteomes" id="UP001589647"/>
    </source>
</evidence>
<feature type="domain" description="Aminotransferase class I/classII large" evidence="2">
    <location>
        <begin position="64"/>
        <end position="366"/>
    </location>
</feature>
<evidence type="ECO:0000256" key="1">
    <source>
        <dbReference type="SAM" id="MobiDB-lite"/>
    </source>
</evidence>
<dbReference type="NCBIfam" id="TIGR04460">
    <property type="entry name" value="endura_MppR"/>
    <property type="match status" value="1"/>
</dbReference>
<dbReference type="InterPro" id="IPR015421">
    <property type="entry name" value="PyrdxlP-dep_Trfase_major"/>
</dbReference>
<evidence type="ECO:0000313" key="3">
    <source>
        <dbReference type="EMBL" id="MFB9208143.1"/>
    </source>
</evidence>
<dbReference type="SUPFAM" id="SSF160104">
    <property type="entry name" value="Acetoacetate decarboxylase-like"/>
    <property type="match status" value="1"/>
</dbReference>
<dbReference type="Pfam" id="PF00155">
    <property type="entry name" value="Aminotran_1_2"/>
    <property type="match status" value="1"/>
</dbReference>
<dbReference type="Gene3D" id="3.90.1150.10">
    <property type="entry name" value="Aspartate Aminotransferase, domain 1"/>
    <property type="match status" value="1"/>
</dbReference>
<sequence>MNPTPALSPVRGRAGPGSHALRWEPGVVQSVAPSGTTDLGPGYLGPGLLPVDLLAEAYAEAMTGYGAAALAYGDDCGALPLRTSLAARSNASCGPDACGPDGVVVTAGTSQALHLLATALARPGDAVLVEQSCYDLGRLILTDCGLRPYGVPGDASGMDPRALDAALTRTRPAFVYLNPTFHNPTGRVMPLARRRELLAIARRHATTVVEDDAYADLRLDGDTGPPALAALDGHRGVIRLGTFSKSLAPGLRLGWLTAEPAVADRLAAHGVFQSGGCPNHTTSLAVSTLLERGRYDQHLTWLRERLRERRDALVDVLAARLDDGFVLERPAGGLFVWVRADRREAALVAAARRAGVLVAAGSRFTPDPVPGPAARGGGVAGAVRLAYGLNEPDELAAAAERLAAAWNPIPRETPIPPCPRRTHHMTAPTHTPTDAAPTPTARTASPHGYTLPLSPSGRSAMVTPPPWHFSGDVVMADYRVDPEAAARFLPPELTLGPDPGAAAAVFAEWQWCSDDGAELADPARCRFAEFLILLACEYRGRPLARCPYAWVDEPVPLVRGWIQGMPKQFGQVHQIRPAQVGKAGPRLAPGGRFDAALSAGGRRVAEAAVTVEGRADGPPFLHTVPLVHTRLFPAWLPGEEPVTRLVTSEVSDVEFSEIWTGRAELRFPDLPDADLAGLAPVEVGRGYVFSYAETLQHGRELEPA</sequence>
<dbReference type="InterPro" id="IPR015422">
    <property type="entry name" value="PyrdxlP-dep_Trfase_small"/>
</dbReference>
<name>A0ABV5IVU1_9ACTN</name>
<dbReference type="Gene3D" id="3.40.640.10">
    <property type="entry name" value="Type I PLP-dependent aspartate aminotransferase-like (Major domain)"/>
    <property type="match status" value="1"/>
</dbReference>
<protein>
    <submittedName>
        <fullName evidence="3">Enduracididine biosynthesis enzyme MppR</fullName>
    </submittedName>
</protein>
<organism evidence="3 4">
    <name type="scientific">Nonomuraea spiralis</name>
    <dbReference type="NCBI Taxonomy" id="46182"/>
    <lineage>
        <taxon>Bacteria</taxon>
        <taxon>Bacillati</taxon>
        <taxon>Actinomycetota</taxon>
        <taxon>Actinomycetes</taxon>
        <taxon>Streptosporangiales</taxon>
        <taxon>Streptosporangiaceae</taxon>
        <taxon>Nonomuraea</taxon>
    </lineage>
</organism>
<dbReference type="Proteomes" id="UP001589647">
    <property type="component" value="Unassembled WGS sequence"/>
</dbReference>
<dbReference type="InterPro" id="IPR004839">
    <property type="entry name" value="Aminotransferase_I/II_large"/>
</dbReference>
<dbReference type="InterPro" id="IPR010451">
    <property type="entry name" value="Acetoacetate_decarboxylase"/>
</dbReference>
<dbReference type="SUPFAM" id="SSF53383">
    <property type="entry name" value="PLP-dependent transferases"/>
    <property type="match status" value="1"/>
</dbReference>
<keyword evidence="4" id="KW-1185">Reference proteome</keyword>
<dbReference type="InterPro" id="IPR031022">
    <property type="entry name" value="Endura_MppR"/>
</dbReference>
<comment type="caution">
    <text evidence="3">The sequence shown here is derived from an EMBL/GenBank/DDBJ whole genome shotgun (WGS) entry which is preliminary data.</text>
</comment>
<feature type="compositionally biased region" description="Low complexity" evidence="1">
    <location>
        <begin position="425"/>
        <end position="444"/>
    </location>
</feature>
<dbReference type="PANTHER" id="PTHR46577">
    <property type="entry name" value="HTH-TYPE TRANSCRIPTIONAL REGULATORY PROTEIN GABR"/>
    <property type="match status" value="1"/>
</dbReference>
<dbReference type="InterPro" id="IPR015424">
    <property type="entry name" value="PyrdxlP-dep_Trfase"/>
</dbReference>
<dbReference type="InterPro" id="IPR051446">
    <property type="entry name" value="HTH_trans_reg/aminotransferase"/>
</dbReference>
<evidence type="ECO:0000259" key="2">
    <source>
        <dbReference type="Pfam" id="PF00155"/>
    </source>
</evidence>
<dbReference type="RefSeq" id="WP_189648471.1">
    <property type="nucleotide sequence ID" value="NZ_BMRC01000007.1"/>
</dbReference>
<feature type="region of interest" description="Disordered" evidence="1">
    <location>
        <begin position="412"/>
        <end position="446"/>
    </location>
</feature>
<reference evidence="3 4" key="1">
    <citation type="submission" date="2024-09" db="EMBL/GenBank/DDBJ databases">
        <authorList>
            <person name="Sun Q."/>
            <person name="Mori K."/>
        </authorList>
    </citation>
    <scope>NUCLEOTIDE SEQUENCE [LARGE SCALE GENOMIC DNA]</scope>
    <source>
        <strain evidence="3 4">CCM 3426</strain>
    </source>
</reference>
<dbReference type="CDD" id="cd00609">
    <property type="entry name" value="AAT_like"/>
    <property type="match status" value="1"/>
</dbReference>
<gene>
    <name evidence="3" type="primary">mppR</name>
    <name evidence="3" type="ORF">ACFFV7_43670</name>
</gene>
<proteinExistence type="predicted"/>
<accession>A0ABV5IVU1</accession>
<dbReference type="EMBL" id="JBHMEI010000067">
    <property type="protein sequence ID" value="MFB9208143.1"/>
    <property type="molecule type" value="Genomic_DNA"/>
</dbReference>